<sequence length="67" mass="7416">MRVGWVFNSVVKLSRSIKEIVNEFGTPRISAAGLDGSFFEMLSWEDRIDQDTVDGEFNDGVFGGGTK</sequence>
<protein>
    <submittedName>
        <fullName evidence="1">Uncharacterized protein</fullName>
    </submittedName>
</protein>
<evidence type="ECO:0000313" key="1">
    <source>
        <dbReference type="EMBL" id="KAJ3529740.1"/>
    </source>
</evidence>
<comment type="caution">
    <text evidence="1">The sequence shown here is derived from an EMBL/GenBank/DDBJ whole genome shotgun (WGS) entry which is preliminary data.</text>
</comment>
<accession>A0ACC1S0V1</accession>
<dbReference type="EMBL" id="JANRMS010001254">
    <property type="protein sequence ID" value="KAJ3529740.1"/>
    <property type="molecule type" value="Genomic_DNA"/>
</dbReference>
<organism evidence="1 2">
    <name type="scientific">Fusarium decemcellulare</name>
    <dbReference type="NCBI Taxonomy" id="57161"/>
    <lineage>
        <taxon>Eukaryota</taxon>
        <taxon>Fungi</taxon>
        <taxon>Dikarya</taxon>
        <taxon>Ascomycota</taxon>
        <taxon>Pezizomycotina</taxon>
        <taxon>Sordariomycetes</taxon>
        <taxon>Hypocreomycetidae</taxon>
        <taxon>Hypocreales</taxon>
        <taxon>Nectriaceae</taxon>
        <taxon>Fusarium</taxon>
        <taxon>Fusarium decemcellulare species complex</taxon>
    </lineage>
</organism>
<proteinExistence type="predicted"/>
<keyword evidence="2" id="KW-1185">Reference proteome</keyword>
<dbReference type="Proteomes" id="UP001148629">
    <property type="component" value="Unassembled WGS sequence"/>
</dbReference>
<gene>
    <name evidence="1" type="ORF">NM208_g9626</name>
</gene>
<reference evidence="1" key="1">
    <citation type="submission" date="2022-08" db="EMBL/GenBank/DDBJ databases">
        <title>Genome Sequence of Fusarium decemcellulare.</title>
        <authorList>
            <person name="Buettner E."/>
        </authorList>
    </citation>
    <scope>NUCLEOTIDE SEQUENCE</scope>
    <source>
        <strain evidence="1">Babe19</strain>
    </source>
</reference>
<evidence type="ECO:0000313" key="2">
    <source>
        <dbReference type="Proteomes" id="UP001148629"/>
    </source>
</evidence>
<name>A0ACC1S0V1_9HYPO</name>